<comment type="similarity">
    <text evidence="1">Belongs to the unc-5 family.</text>
</comment>
<dbReference type="InterPro" id="IPR037936">
    <property type="entry name" value="UNC5A-D"/>
</dbReference>
<evidence type="ECO:0000259" key="3">
    <source>
        <dbReference type="PROSITE" id="PS51145"/>
    </source>
</evidence>
<keyword evidence="5" id="KW-1185">Reference proteome</keyword>
<dbReference type="FunFam" id="2.60.220.30:FF:000003">
    <property type="entry name" value="Unc-5 netrin receptor C"/>
    <property type="match status" value="1"/>
</dbReference>
<dbReference type="GO" id="GO:0005042">
    <property type="term" value="F:netrin receptor activity"/>
    <property type="evidence" value="ECO:0007669"/>
    <property type="project" value="UniProtKB-UniRule"/>
</dbReference>
<sequence length="744" mass="84358">MYIGVCVAFAVFITVVVILVLIIRRRNMQNQGVFDMEPGSDGNLPPLDSDEKKASKNCQDLSHSFHIYLSIYLSQSVHIYLSIYLSQSVHIYLSIYLSLFISIYLSISVCSYLSIYLSLFISIYLSQSVHIYLSISVSSYLSTYLSLFISTYLSLFISIYLSQSIHIYLSQPVHIYLSIYQYESVHIYLSISVCSYLSIYLRLFISIYLLFIYLTVHIYLSAHLSLAAYLQNEYYVSLIFNLFPTTNFPLFFFFFFFPTFYTPFLPSPNYQSLLLNKAHCSYLHLPNFPEPSFFCQTPPPGGYFYTFLLFPLDMVSVQPDLTQTVVTVRTASVDSPNNNVETPVDKTAVMTNKSQQLAQTLTKSNSKLPDPPLNSSIEKLTIKSNKNAMTMSTSMSSSRPTSNGDMQSSNRLSLMSGLLPCNIDIEAVTWGTFTHTGGRLCLTESGVSLTIPEGAIRKGQNEDVFLAVCRDDKDRPKLTDKQTILSPVILCGPASVMLKKPVVISFQHCANMRQGAWILSVYNCDTPIEEASYWTKTVTLGQETINTPIYTQLDPNHCHIMTEQLQRYTLIGESVPGGRAIKILRLVAFAPAMPPSMDYSIRVYVVEDTQDALEGVIQVERKLGGCLLDKPKQIPFQDGGNNLCLTIEELSQGWRSKLAANYQQSHIAFHFFFLSWLSFFFSSLLNISPFFLSLVMSPHFFFLCIFLFFLSELSLFFLNFPLFPSLIIPPHSFHIPFLSIFPFL</sequence>
<dbReference type="Pfam" id="PF17217">
    <property type="entry name" value="UPA"/>
    <property type="match status" value="1"/>
</dbReference>
<dbReference type="GO" id="GO:0008045">
    <property type="term" value="P:motor neuron axon guidance"/>
    <property type="evidence" value="ECO:0007669"/>
    <property type="project" value="TreeGrafter"/>
</dbReference>
<feature type="transmembrane region" description="Helical" evidence="1">
    <location>
        <begin position="234"/>
        <end position="257"/>
    </location>
</feature>
<dbReference type="SMART" id="SM00218">
    <property type="entry name" value="ZU5"/>
    <property type="match status" value="1"/>
</dbReference>
<dbReference type="InterPro" id="IPR033772">
    <property type="entry name" value="UPA"/>
</dbReference>
<accession>A0A812AVX3</accession>
<dbReference type="PANTHER" id="PTHR12582:SF47">
    <property type="entry name" value="NETRIN RECEPTOR UNC-5"/>
    <property type="match status" value="1"/>
</dbReference>
<dbReference type="Proteomes" id="UP000597762">
    <property type="component" value="Unassembled WGS sequence"/>
</dbReference>
<evidence type="ECO:0000313" key="4">
    <source>
        <dbReference type="EMBL" id="CAE1159650.1"/>
    </source>
</evidence>
<feature type="region of interest" description="Disordered" evidence="2">
    <location>
        <begin position="389"/>
        <end position="408"/>
    </location>
</feature>
<feature type="transmembrane region" description="Helical" evidence="1">
    <location>
        <begin position="199"/>
        <end position="222"/>
    </location>
</feature>
<feature type="domain" description="ZU5" evidence="3">
    <location>
        <begin position="427"/>
        <end position="574"/>
    </location>
</feature>
<dbReference type="Pfam" id="PF00791">
    <property type="entry name" value="ZU5"/>
    <property type="match status" value="1"/>
</dbReference>
<keyword evidence="1" id="KW-0217">Developmental protein</keyword>
<feature type="transmembrane region" description="Helical" evidence="1">
    <location>
        <begin position="6"/>
        <end position="23"/>
    </location>
</feature>
<organism evidence="4 5">
    <name type="scientific">Acanthosepion pharaonis</name>
    <name type="common">Pharaoh cuttlefish</name>
    <name type="synonym">Sepia pharaonis</name>
    <dbReference type="NCBI Taxonomy" id="158019"/>
    <lineage>
        <taxon>Eukaryota</taxon>
        <taxon>Metazoa</taxon>
        <taxon>Spiralia</taxon>
        <taxon>Lophotrochozoa</taxon>
        <taxon>Mollusca</taxon>
        <taxon>Cephalopoda</taxon>
        <taxon>Coleoidea</taxon>
        <taxon>Decapodiformes</taxon>
        <taxon>Sepiida</taxon>
        <taxon>Sepiina</taxon>
        <taxon>Sepiidae</taxon>
        <taxon>Acanthosepion</taxon>
    </lineage>
</organism>
<gene>
    <name evidence="4" type="ORF">SPHA_6065</name>
</gene>
<feature type="transmembrane region" description="Helical" evidence="1">
    <location>
        <begin position="700"/>
        <end position="723"/>
    </location>
</feature>
<feature type="transmembrane region" description="Helical" evidence="1">
    <location>
        <begin position="141"/>
        <end position="161"/>
    </location>
</feature>
<proteinExistence type="inferred from homology"/>
<feature type="transmembrane region" description="Helical" evidence="1">
    <location>
        <begin position="114"/>
        <end position="135"/>
    </location>
</feature>
<dbReference type="PANTHER" id="PTHR12582">
    <property type="entry name" value="NETRIN RECEPTOR UNC5"/>
    <property type="match status" value="1"/>
</dbReference>
<keyword evidence="1" id="KW-1133">Transmembrane helix</keyword>
<dbReference type="AlphaFoldDB" id="A0A812AVX3"/>
<keyword evidence="1" id="KW-0472">Membrane</keyword>
<dbReference type="PROSITE" id="PS51145">
    <property type="entry name" value="ZU5"/>
    <property type="match status" value="1"/>
</dbReference>
<dbReference type="OrthoDB" id="5973910at2759"/>
<comment type="function">
    <text evidence="1">Receptor for netrin required for axon guidance. Mediates axon repulsion of neuronal growth cones in the developing nervous system upon ligand binding.</text>
</comment>
<protein>
    <recommendedName>
        <fullName evidence="1">Netrin receptor UNC5</fullName>
    </recommendedName>
</protein>
<dbReference type="Gene3D" id="2.60.220.30">
    <property type="match status" value="1"/>
</dbReference>
<comment type="subcellular location">
    <subcellularLocation>
        <location evidence="1">Cell membrane</location>
        <topology evidence="1">Single-pass type I membrane protein</topology>
    </subcellularLocation>
</comment>
<dbReference type="GO" id="GO:0005886">
    <property type="term" value="C:plasma membrane"/>
    <property type="evidence" value="ECO:0007669"/>
    <property type="project" value="UniProtKB-SubCell"/>
</dbReference>
<feature type="transmembrane region" description="Helical" evidence="1">
    <location>
        <begin position="667"/>
        <end position="688"/>
    </location>
</feature>
<feature type="compositionally biased region" description="Low complexity" evidence="2">
    <location>
        <begin position="389"/>
        <end position="403"/>
    </location>
</feature>
<comment type="caution">
    <text evidence="1">Lacks conserved residue(s) required for the propagation of feature annotation.</text>
</comment>
<name>A0A812AVX3_ACAPH</name>
<dbReference type="EMBL" id="CAHIKZ030000200">
    <property type="protein sequence ID" value="CAE1159650.1"/>
    <property type="molecule type" value="Genomic_DNA"/>
</dbReference>
<evidence type="ECO:0000256" key="1">
    <source>
        <dbReference type="RuleBase" id="RU367033"/>
    </source>
</evidence>
<comment type="caution">
    <text evidence="4">The sequence shown here is derived from an EMBL/GenBank/DDBJ whole genome shotgun (WGS) entry which is preliminary data.</text>
</comment>
<keyword evidence="1" id="KW-0675">Receptor</keyword>
<keyword evidence="1" id="KW-0812">Transmembrane</keyword>
<evidence type="ECO:0000313" key="5">
    <source>
        <dbReference type="Proteomes" id="UP000597762"/>
    </source>
</evidence>
<reference evidence="4" key="1">
    <citation type="submission" date="2021-01" db="EMBL/GenBank/DDBJ databases">
        <authorList>
            <person name="Li R."/>
            <person name="Bekaert M."/>
        </authorList>
    </citation>
    <scope>NUCLEOTIDE SEQUENCE</scope>
    <source>
        <strain evidence="4">Farmed</strain>
    </source>
</reference>
<keyword evidence="1" id="KW-0393">Immunoglobulin domain</keyword>
<dbReference type="InterPro" id="IPR000906">
    <property type="entry name" value="ZU5_dom"/>
</dbReference>
<evidence type="ECO:0000256" key="2">
    <source>
        <dbReference type="SAM" id="MobiDB-lite"/>
    </source>
</evidence>